<protein>
    <submittedName>
        <fullName evidence="3">Prevent-host-death protein</fullName>
    </submittedName>
</protein>
<name>A0AAV3XIB9_9CYAN</name>
<dbReference type="InterPro" id="IPR018739">
    <property type="entry name" value="DUF2281"/>
</dbReference>
<dbReference type="Gene3D" id="3.40.1620.10">
    <property type="entry name" value="YefM-like domain"/>
    <property type="match status" value="1"/>
</dbReference>
<dbReference type="AlphaFoldDB" id="A0AAV3XIB9"/>
<dbReference type="SUPFAM" id="SSF143120">
    <property type="entry name" value="YefM-like"/>
    <property type="match status" value="1"/>
</dbReference>
<gene>
    <name evidence="3" type="ORF">MiSe_55210</name>
</gene>
<evidence type="ECO:0000259" key="2">
    <source>
        <dbReference type="Pfam" id="PF10047"/>
    </source>
</evidence>
<comment type="similarity">
    <text evidence="1">Belongs to the phD/YefM antitoxin family.</text>
</comment>
<feature type="domain" description="DUF2281" evidence="2">
    <location>
        <begin position="48"/>
        <end position="73"/>
    </location>
</feature>
<dbReference type="Proteomes" id="UP001050975">
    <property type="component" value="Unassembled WGS sequence"/>
</dbReference>
<sequence length="75" mass="8160">MYQVSLKEAETRLAELIETAARGEEVAIARSDGTLFKIVPLKAVAAIPKFGSAKGLVKMSDDFDEPLADFEEYAP</sequence>
<evidence type="ECO:0000313" key="3">
    <source>
        <dbReference type="EMBL" id="GET40710.1"/>
    </source>
</evidence>
<evidence type="ECO:0000256" key="1">
    <source>
        <dbReference type="ARBA" id="ARBA00009981"/>
    </source>
</evidence>
<dbReference type="RefSeq" id="WP_226586772.1">
    <property type="nucleotide sequence ID" value="NZ_BLAY01000098.1"/>
</dbReference>
<dbReference type="Pfam" id="PF10047">
    <property type="entry name" value="DUF2281"/>
    <property type="match status" value="1"/>
</dbReference>
<dbReference type="InterPro" id="IPR036165">
    <property type="entry name" value="YefM-like_sf"/>
</dbReference>
<proteinExistence type="inferred from homology"/>
<evidence type="ECO:0000313" key="4">
    <source>
        <dbReference type="Proteomes" id="UP001050975"/>
    </source>
</evidence>
<reference evidence="3" key="1">
    <citation type="submission" date="2019-10" db="EMBL/GenBank/DDBJ databases">
        <title>Draft genome sequece of Microseira wollei NIES-4236.</title>
        <authorList>
            <person name="Yamaguchi H."/>
            <person name="Suzuki S."/>
            <person name="Kawachi M."/>
        </authorList>
    </citation>
    <scope>NUCLEOTIDE SEQUENCE</scope>
    <source>
        <strain evidence="3">NIES-4236</strain>
    </source>
</reference>
<comment type="caution">
    <text evidence="3">The sequence shown here is derived from an EMBL/GenBank/DDBJ whole genome shotgun (WGS) entry which is preliminary data.</text>
</comment>
<dbReference type="EMBL" id="BLAY01000098">
    <property type="protein sequence ID" value="GET40710.1"/>
    <property type="molecule type" value="Genomic_DNA"/>
</dbReference>
<keyword evidence="4" id="KW-1185">Reference proteome</keyword>
<organism evidence="3 4">
    <name type="scientific">Microseira wollei NIES-4236</name>
    <dbReference type="NCBI Taxonomy" id="2530354"/>
    <lineage>
        <taxon>Bacteria</taxon>
        <taxon>Bacillati</taxon>
        <taxon>Cyanobacteriota</taxon>
        <taxon>Cyanophyceae</taxon>
        <taxon>Oscillatoriophycideae</taxon>
        <taxon>Aerosakkonematales</taxon>
        <taxon>Aerosakkonemataceae</taxon>
        <taxon>Microseira</taxon>
    </lineage>
</organism>
<accession>A0AAV3XIB9</accession>